<feature type="region of interest" description="Disordered" evidence="1">
    <location>
        <begin position="65"/>
        <end position="88"/>
    </location>
</feature>
<keyword evidence="3" id="KW-1185">Reference proteome</keyword>
<accession>A0A4Z2GLT9</accession>
<evidence type="ECO:0000256" key="1">
    <source>
        <dbReference type="SAM" id="MobiDB-lite"/>
    </source>
</evidence>
<dbReference type="EMBL" id="SRLO01000506">
    <property type="protein sequence ID" value="TNN53763.1"/>
    <property type="molecule type" value="Genomic_DNA"/>
</dbReference>
<protein>
    <submittedName>
        <fullName evidence="2">Uncharacterized protein</fullName>
    </submittedName>
</protein>
<evidence type="ECO:0000313" key="3">
    <source>
        <dbReference type="Proteomes" id="UP000314294"/>
    </source>
</evidence>
<name>A0A4Z2GLT9_9TELE</name>
<reference evidence="2 3" key="1">
    <citation type="submission" date="2019-03" db="EMBL/GenBank/DDBJ databases">
        <title>First draft genome of Liparis tanakae, snailfish: a comprehensive survey of snailfish specific genes.</title>
        <authorList>
            <person name="Kim W."/>
            <person name="Song I."/>
            <person name="Jeong J.-H."/>
            <person name="Kim D."/>
            <person name="Kim S."/>
            <person name="Ryu S."/>
            <person name="Song J.Y."/>
            <person name="Lee S.K."/>
        </authorList>
    </citation>
    <scope>NUCLEOTIDE SEQUENCE [LARGE SCALE GENOMIC DNA]</scope>
    <source>
        <tissue evidence="2">Muscle</tissue>
    </source>
</reference>
<proteinExistence type="predicted"/>
<comment type="caution">
    <text evidence="2">The sequence shown here is derived from an EMBL/GenBank/DDBJ whole genome shotgun (WGS) entry which is preliminary data.</text>
</comment>
<dbReference type="AlphaFoldDB" id="A0A4Z2GLT9"/>
<organism evidence="2 3">
    <name type="scientific">Liparis tanakae</name>
    <name type="common">Tanaka's snailfish</name>
    <dbReference type="NCBI Taxonomy" id="230148"/>
    <lineage>
        <taxon>Eukaryota</taxon>
        <taxon>Metazoa</taxon>
        <taxon>Chordata</taxon>
        <taxon>Craniata</taxon>
        <taxon>Vertebrata</taxon>
        <taxon>Euteleostomi</taxon>
        <taxon>Actinopterygii</taxon>
        <taxon>Neopterygii</taxon>
        <taxon>Teleostei</taxon>
        <taxon>Neoteleostei</taxon>
        <taxon>Acanthomorphata</taxon>
        <taxon>Eupercaria</taxon>
        <taxon>Perciformes</taxon>
        <taxon>Cottioidei</taxon>
        <taxon>Cottales</taxon>
        <taxon>Liparidae</taxon>
        <taxon>Liparis</taxon>
    </lineage>
</organism>
<evidence type="ECO:0000313" key="2">
    <source>
        <dbReference type="EMBL" id="TNN53763.1"/>
    </source>
</evidence>
<sequence length="114" mass="12060">MAVAETSRCCGEAAKQIMSRPDYLRGPITAERLIWVRSKLVLQGSAVATAVLLMGGGLICPREHLHSESPAGGGASGSPLTGPPDARTKMVTRRVSCSEAPPRFVIAAVSRVFW</sequence>
<gene>
    <name evidence="2" type="ORF">EYF80_036020</name>
</gene>
<dbReference type="Proteomes" id="UP000314294">
    <property type="component" value="Unassembled WGS sequence"/>
</dbReference>